<accession>A0A8H6Z755</accession>
<evidence type="ECO:0000313" key="2">
    <source>
        <dbReference type="EMBL" id="KAF7371581.1"/>
    </source>
</evidence>
<comment type="caution">
    <text evidence="2">The sequence shown here is derived from an EMBL/GenBank/DDBJ whole genome shotgun (WGS) entry which is preliminary data.</text>
</comment>
<protein>
    <submittedName>
        <fullName evidence="2">Uncharacterized protein</fullName>
    </submittedName>
</protein>
<dbReference type="Proteomes" id="UP000620124">
    <property type="component" value="Unassembled WGS sequence"/>
</dbReference>
<keyword evidence="3" id="KW-1185">Reference proteome</keyword>
<feature type="compositionally biased region" description="Low complexity" evidence="1">
    <location>
        <begin position="237"/>
        <end position="253"/>
    </location>
</feature>
<proteinExistence type="predicted"/>
<evidence type="ECO:0000313" key="3">
    <source>
        <dbReference type="Proteomes" id="UP000620124"/>
    </source>
</evidence>
<reference evidence="2" key="1">
    <citation type="submission" date="2020-05" db="EMBL/GenBank/DDBJ databases">
        <title>Mycena genomes resolve the evolution of fungal bioluminescence.</title>
        <authorList>
            <person name="Tsai I.J."/>
        </authorList>
    </citation>
    <scope>NUCLEOTIDE SEQUENCE</scope>
    <source>
        <strain evidence="2">CCC161011</strain>
    </source>
</reference>
<dbReference type="AlphaFoldDB" id="A0A8H6Z755"/>
<dbReference type="OrthoDB" id="2993414at2759"/>
<evidence type="ECO:0000256" key="1">
    <source>
        <dbReference type="SAM" id="MobiDB-lite"/>
    </source>
</evidence>
<gene>
    <name evidence="2" type="ORF">MVEN_00013500</name>
</gene>
<sequence length="401" mass="42037">MKQLKSVMGNAWGGHGDMVFFVRAGFKNSAGQTVTFCLSLGPNQSVEPYVSAREDEEVADFNSWAAQILSADDDTPPVPVLEIHEAGGVHVPTLDVDKTSVDVLRRLLREYAAETTGGFHGKNITLEIPGHLKTDLEDADASQLRDFYEYLLQVQTTGTQTTEIRPDCDANLADAVALSVPVATTTANVLLANTCAAGPVPLSDLSATPPLATGSPTVEQPGLGPVAAHALSPAAPVVTPAASPNNARAAGAEPPAPPHIVSVPSTPVRAAGPLVMQSPTFGPPAAPHQPVLDPSVVAPLNMPAAVVVPLSDSTNTLGLDAHRDANPDVSGQAKRGRKRGADPSAGSERATKIARGEDCSGPRRSSRKKENTRLNQQPAPQAVQRRIIRSGPGWFEEEIYT</sequence>
<dbReference type="EMBL" id="JACAZI010000001">
    <property type="protein sequence ID" value="KAF7371581.1"/>
    <property type="molecule type" value="Genomic_DNA"/>
</dbReference>
<organism evidence="2 3">
    <name type="scientific">Mycena venus</name>
    <dbReference type="NCBI Taxonomy" id="2733690"/>
    <lineage>
        <taxon>Eukaryota</taxon>
        <taxon>Fungi</taxon>
        <taxon>Dikarya</taxon>
        <taxon>Basidiomycota</taxon>
        <taxon>Agaricomycotina</taxon>
        <taxon>Agaricomycetes</taxon>
        <taxon>Agaricomycetidae</taxon>
        <taxon>Agaricales</taxon>
        <taxon>Marasmiineae</taxon>
        <taxon>Mycenaceae</taxon>
        <taxon>Mycena</taxon>
    </lineage>
</organism>
<name>A0A8H6Z755_9AGAR</name>
<feature type="compositionally biased region" description="Basic and acidic residues" evidence="1">
    <location>
        <begin position="349"/>
        <end position="361"/>
    </location>
</feature>
<feature type="region of interest" description="Disordered" evidence="1">
    <location>
        <begin position="237"/>
        <end position="260"/>
    </location>
</feature>
<feature type="region of interest" description="Disordered" evidence="1">
    <location>
        <begin position="317"/>
        <end position="386"/>
    </location>
</feature>